<keyword evidence="1" id="KW-0812">Transmembrane</keyword>
<evidence type="ECO:0000313" key="3">
    <source>
        <dbReference type="Proteomes" id="UP000242015"/>
    </source>
</evidence>
<dbReference type="EMBL" id="NEXF01000306">
    <property type="protein sequence ID" value="PSO07184.1"/>
    <property type="molecule type" value="Genomic_DNA"/>
</dbReference>
<evidence type="ECO:0000313" key="2">
    <source>
        <dbReference type="EMBL" id="PSO07184.1"/>
    </source>
</evidence>
<accession>A0A2R6C8J7</accession>
<sequence>MLSSWRRALLFLGALLPLFIIGFIQAYFYHLFIDIVVFVGLLLFSGFGIVFALLLVRDTRKYSR</sequence>
<proteinExistence type="predicted"/>
<comment type="caution">
    <text evidence="2">The sequence shown here is derived from an EMBL/GenBank/DDBJ whole genome shotgun (WGS) entry which is preliminary data.</text>
</comment>
<evidence type="ECO:0000256" key="1">
    <source>
        <dbReference type="SAM" id="Phobius"/>
    </source>
</evidence>
<keyword evidence="1" id="KW-0472">Membrane</keyword>
<reference evidence="2 3" key="1">
    <citation type="submission" date="2017-04" db="EMBL/GenBank/DDBJ databases">
        <title>Novel microbial lineages endemic to geothermal iron-oxide mats fill important gaps in the evolutionary history of Archaea.</title>
        <authorList>
            <person name="Jay Z.J."/>
            <person name="Beam J.P."/>
            <person name="Dlakic M."/>
            <person name="Rusch D.B."/>
            <person name="Kozubal M.A."/>
            <person name="Inskeep W.P."/>
        </authorList>
    </citation>
    <scope>NUCLEOTIDE SEQUENCE [LARGE SCALE GENOMIC DNA]</scope>
    <source>
        <strain evidence="2">BE_D</strain>
    </source>
</reference>
<protein>
    <submittedName>
        <fullName evidence="2">Uncharacterized protein</fullName>
    </submittedName>
</protein>
<organism evidence="2 3">
    <name type="scientific">Candidatus Marsarchaeota G2 archaeon BE_D</name>
    <dbReference type="NCBI Taxonomy" id="1978158"/>
    <lineage>
        <taxon>Archaea</taxon>
        <taxon>Candidatus Marsarchaeota</taxon>
        <taxon>Candidatus Marsarchaeota group 2</taxon>
    </lineage>
</organism>
<feature type="transmembrane region" description="Helical" evidence="1">
    <location>
        <begin position="9"/>
        <end position="29"/>
    </location>
</feature>
<dbReference type="Proteomes" id="UP000242015">
    <property type="component" value="Unassembled WGS sequence"/>
</dbReference>
<name>A0A2R6C8J7_9ARCH</name>
<keyword evidence="1" id="KW-1133">Transmembrane helix</keyword>
<gene>
    <name evidence="2" type="ORF">B9Q04_12220</name>
</gene>
<feature type="transmembrane region" description="Helical" evidence="1">
    <location>
        <begin position="35"/>
        <end position="56"/>
    </location>
</feature>
<dbReference type="AlphaFoldDB" id="A0A2R6C8J7"/>